<gene>
    <name evidence="1" type="ORF">H310_14455</name>
</gene>
<organism evidence="1">
    <name type="scientific">Aphanomyces invadans</name>
    <dbReference type="NCBI Taxonomy" id="157072"/>
    <lineage>
        <taxon>Eukaryota</taxon>
        <taxon>Sar</taxon>
        <taxon>Stramenopiles</taxon>
        <taxon>Oomycota</taxon>
        <taxon>Saprolegniomycetes</taxon>
        <taxon>Saprolegniales</taxon>
        <taxon>Verrucalvaceae</taxon>
        <taxon>Aphanomyces</taxon>
    </lineage>
</organism>
<dbReference type="AlphaFoldDB" id="A0A024T9G1"/>
<protein>
    <submittedName>
        <fullName evidence="1">Uncharacterized protein</fullName>
    </submittedName>
</protein>
<dbReference type="OrthoDB" id="165931at2759"/>
<dbReference type="RefSeq" id="XP_008880537.1">
    <property type="nucleotide sequence ID" value="XM_008882315.1"/>
</dbReference>
<evidence type="ECO:0000313" key="1">
    <source>
        <dbReference type="EMBL" id="ETV90780.1"/>
    </source>
</evidence>
<accession>A0A024T9G1</accession>
<dbReference type="GeneID" id="20091505"/>
<dbReference type="VEuPathDB" id="FungiDB:H310_14455"/>
<proteinExistence type="predicted"/>
<sequence>MKLLCLIHKPNAQAFHVIIAPEDIVSDLKSLQPEEDASTSDVEFKKLPATRLNSDIFSGELGKNCIHVFLLSARKLHGEDLNRTIRSKARKDGSTAFSAVVFAHLPNRYRINDDVLDDLMKVIETKTWAYENMNANKETRIQLSFIFEHVVCMFKDKEDAERFRLFVQSKLVRSFVKANGFVDFRITRGTKTVVCIVDDKKYDLATGTERAVLAIEAAADKNNDERMYGVVTNFKSRHFLKRTDVAIERFDDSIRLEDPQPDLKRGAGRLYAMLKNQ</sequence>
<name>A0A024T9G1_9STRA</name>
<reference evidence="1" key="1">
    <citation type="submission" date="2013-12" db="EMBL/GenBank/DDBJ databases">
        <title>The Genome Sequence of Aphanomyces invadans NJM9701.</title>
        <authorList>
            <consortium name="The Broad Institute Genomics Platform"/>
            <person name="Russ C."/>
            <person name="Tyler B."/>
            <person name="van West P."/>
            <person name="Dieguez-Uribeondo J."/>
            <person name="Young S.K."/>
            <person name="Zeng Q."/>
            <person name="Gargeya S."/>
            <person name="Fitzgerald M."/>
            <person name="Abouelleil A."/>
            <person name="Alvarado L."/>
            <person name="Chapman S.B."/>
            <person name="Gainer-Dewar J."/>
            <person name="Goldberg J."/>
            <person name="Griggs A."/>
            <person name="Gujja S."/>
            <person name="Hansen M."/>
            <person name="Howarth C."/>
            <person name="Imamovic A."/>
            <person name="Ireland A."/>
            <person name="Larimer J."/>
            <person name="McCowan C."/>
            <person name="Murphy C."/>
            <person name="Pearson M."/>
            <person name="Poon T.W."/>
            <person name="Priest M."/>
            <person name="Roberts A."/>
            <person name="Saif S."/>
            <person name="Shea T."/>
            <person name="Sykes S."/>
            <person name="Wortman J."/>
            <person name="Nusbaum C."/>
            <person name="Birren B."/>
        </authorList>
    </citation>
    <scope>NUCLEOTIDE SEQUENCE [LARGE SCALE GENOMIC DNA]</scope>
    <source>
        <strain evidence="1">NJM9701</strain>
    </source>
</reference>
<dbReference type="EMBL" id="KI914022">
    <property type="protein sequence ID" value="ETV90780.1"/>
    <property type="molecule type" value="Genomic_DNA"/>
</dbReference>